<comment type="caution">
    <text evidence="4">The sequence shown here is derived from an EMBL/GenBank/DDBJ whole genome shotgun (WGS) entry which is preliminary data.</text>
</comment>
<feature type="transmembrane region" description="Helical" evidence="2">
    <location>
        <begin position="265"/>
        <end position="284"/>
    </location>
</feature>
<keyword evidence="5" id="KW-1185">Reference proteome</keyword>
<accession>A0AAW0DTR0</accession>
<organism evidence="4 5">
    <name type="scientific">Paramarasmius palmivorus</name>
    <dbReference type="NCBI Taxonomy" id="297713"/>
    <lineage>
        <taxon>Eukaryota</taxon>
        <taxon>Fungi</taxon>
        <taxon>Dikarya</taxon>
        <taxon>Basidiomycota</taxon>
        <taxon>Agaricomycotina</taxon>
        <taxon>Agaricomycetes</taxon>
        <taxon>Agaricomycetidae</taxon>
        <taxon>Agaricales</taxon>
        <taxon>Marasmiineae</taxon>
        <taxon>Marasmiaceae</taxon>
        <taxon>Paramarasmius</taxon>
    </lineage>
</organism>
<sequence>MGEATQARVMSALSVPGTDLGDTHGAFLVAVIISSCLYGATCLQALFYFQNYSDFFVLRGAVMILIALGTAHEVLAIHAIYYYLILNYNNPGALSNTTWSNLVRTPLTFSIETIVQIFYARRIYQLSYRRDWGTPTVLCVLKVVEIGVFIGDSGSGNFRTYANSNVTIFRTYLADTIRIYESHSIAALTESQTVALSLSTFALTVVIDAICTAALSYYLHTNRSGIKSTDTIITKLIIYTINNGALTTAVIIAIMIFLRLRPDDLIFFAIYQTLVYTSSLLSTLNSRGLLKDSSVHITLDTLEFGAMVRTVASAQAAGEVTRSVHMTQVASNTQMDVEHDPVGQEDVVGDTPKRP</sequence>
<reference evidence="4 5" key="1">
    <citation type="submission" date="2024-01" db="EMBL/GenBank/DDBJ databases">
        <title>A draft genome for a cacao thread blight-causing isolate of Paramarasmius palmivorus.</title>
        <authorList>
            <person name="Baruah I.K."/>
            <person name="Bukari Y."/>
            <person name="Amoako-Attah I."/>
            <person name="Meinhardt L.W."/>
            <person name="Bailey B.A."/>
            <person name="Cohen S.P."/>
        </authorList>
    </citation>
    <scope>NUCLEOTIDE SEQUENCE [LARGE SCALE GENOMIC DNA]</scope>
    <source>
        <strain evidence="4 5">GH-12</strain>
    </source>
</reference>
<evidence type="ECO:0000313" key="5">
    <source>
        <dbReference type="Proteomes" id="UP001383192"/>
    </source>
</evidence>
<dbReference type="EMBL" id="JAYKXP010000009">
    <property type="protein sequence ID" value="KAK7054510.1"/>
    <property type="molecule type" value="Genomic_DNA"/>
</dbReference>
<keyword evidence="2" id="KW-0472">Membrane</keyword>
<keyword evidence="2" id="KW-0812">Transmembrane</keyword>
<feature type="region of interest" description="Disordered" evidence="1">
    <location>
        <begin position="333"/>
        <end position="355"/>
    </location>
</feature>
<evidence type="ECO:0000256" key="2">
    <source>
        <dbReference type="SAM" id="Phobius"/>
    </source>
</evidence>
<name>A0AAW0DTR0_9AGAR</name>
<dbReference type="Pfam" id="PF20152">
    <property type="entry name" value="DUF6534"/>
    <property type="match status" value="1"/>
</dbReference>
<keyword evidence="2" id="KW-1133">Transmembrane helix</keyword>
<proteinExistence type="predicted"/>
<evidence type="ECO:0000256" key="1">
    <source>
        <dbReference type="SAM" id="MobiDB-lite"/>
    </source>
</evidence>
<dbReference type="PANTHER" id="PTHR40465:SF1">
    <property type="entry name" value="DUF6534 DOMAIN-CONTAINING PROTEIN"/>
    <property type="match status" value="1"/>
</dbReference>
<dbReference type="InterPro" id="IPR045339">
    <property type="entry name" value="DUF6534"/>
</dbReference>
<dbReference type="AlphaFoldDB" id="A0AAW0DTR0"/>
<dbReference type="PANTHER" id="PTHR40465">
    <property type="entry name" value="CHROMOSOME 1, WHOLE GENOME SHOTGUN SEQUENCE"/>
    <property type="match status" value="1"/>
</dbReference>
<evidence type="ECO:0000313" key="4">
    <source>
        <dbReference type="EMBL" id="KAK7054510.1"/>
    </source>
</evidence>
<protein>
    <recommendedName>
        <fullName evidence="3">DUF6534 domain-containing protein</fullName>
    </recommendedName>
</protein>
<feature type="transmembrane region" description="Helical" evidence="2">
    <location>
        <begin position="61"/>
        <end position="83"/>
    </location>
</feature>
<gene>
    <name evidence="4" type="ORF">VNI00_003708</name>
</gene>
<feature type="transmembrane region" description="Helical" evidence="2">
    <location>
        <begin position="236"/>
        <end position="259"/>
    </location>
</feature>
<dbReference type="Proteomes" id="UP001383192">
    <property type="component" value="Unassembled WGS sequence"/>
</dbReference>
<feature type="domain" description="DUF6534" evidence="3">
    <location>
        <begin position="205"/>
        <end position="287"/>
    </location>
</feature>
<feature type="transmembrane region" description="Helical" evidence="2">
    <location>
        <begin position="26"/>
        <end position="49"/>
    </location>
</feature>
<feature type="transmembrane region" description="Helical" evidence="2">
    <location>
        <begin position="194"/>
        <end position="215"/>
    </location>
</feature>
<evidence type="ECO:0000259" key="3">
    <source>
        <dbReference type="Pfam" id="PF20152"/>
    </source>
</evidence>